<keyword evidence="3" id="KW-0963">Cytoplasm</keyword>
<dbReference type="InterPro" id="IPR001180">
    <property type="entry name" value="CNH_dom"/>
</dbReference>
<feature type="domain" description="CNH" evidence="6">
    <location>
        <begin position="42"/>
        <end position="462"/>
    </location>
</feature>
<evidence type="ECO:0000256" key="5">
    <source>
        <dbReference type="SAM" id="MobiDB-lite"/>
    </source>
</evidence>
<dbReference type="OrthoDB" id="5325112at2759"/>
<comment type="subcellular location">
    <subcellularLocation>
        <location evidence="1">Cytoplasm</location>
    </subcellularLocation>
</comment>
<dbReference type="EMBL" id="SRPY01000083">
    <property type="protein sequence ID" value="KAG5929027.1"/>
    <property type="molecule type" value="Genomic_DNA"/>
</dbReference>
<protein>
    <recommendedName>
        <fullName evidence="6">CNH domain-containing protein</fullName>
    </recommendedName>
</protein>
<proteinExistence type="predicted"/>
<name>A0A8K0JB17_9HYPO</name>
<keyword evidence="8" id="KW-1185">Reference proteome</keyword>
<feature type="compositionally biased region" description="Polar residues" evidence="5">
    <location>
        <begin position="279"/>
        <end position="297"/>
    </location>
</feature>
<dbReference type="AlphaFoldDB" id="A0A8K0JB17"/>
<sequence>MASNNAEPGTGSGERPGDEAGPYILRPLLEGVPLSADGSESNAKINCVEYYGKHHNIASSKVVVADEAAWVDGNLYIGTSASEILHFVQIPPDPGEKAGRSTYIPASRLSPVSLDSSSSSSAGRLGVQEILLLPRIGKACILCNSTAAFYSLPELSPVSGISVVKNCSWIGGVDLNETDLDACSGDMPGNDATILLSLKSKIQVVRLADRVLEAPKVTFAGSVLSVRRDSIACVADSRSYALLDIYRQLTIPLMSISTLDETPVEQVGMPRRSHEAEPSITNQSANPKSSTRNAQPQRHNRTSSKASDPGLPRQSATPEPLTGHQRPVDDESTSVQAGKPLPVTPTTADAEQSPKSEIRSSGTSLTLRPHIASPSPEEFLLVIGTKASEPGVGMFVSLDGEPTRATIQFDRYPEQIVVDGGYLDTIPSQTGSGDQPDSHVIASIRQDSDQGPRFGLQIQHVDAGQQANPTKYWLEASSPPTGQPYGMATLTGRGRIRLDEVVSKLSQKRFVPLSGTCDASNFSIKKSNSRTSLAIERLSEEKELFEGDDSQDDNSLPGDGESARNKEGEDFTRRLAKAETKLVVWNGDRIWWAVRNPLILQLDAILDGASAGERMTNMDRRRVYSVLNLIRGRDARTELDYMTLDYLRQKAGLLLWISVLAPSDGQVVVDSELNALEDVLVDSKLDPRVIVSMVPGLRNDVVEGSRGIWIYAGVKKISEQFLCGLSLGASSGQESLQDVDTRVLQFLRHFLWAWRRMKGFGSVPDESEIFQTVDAALLIVLLELDRRAPEGVAARGGAAVRAELNEVVDNGVDCFDRAVDVLESYRRLFVLSRLYQGRKMVGHVLATWKRIIEGEEDAMKEFQGGELRLRDYLGKISSRPLVREYGVWLARRNPRLGVQVFAEDAARAPKFEPAEAVAILQTEAPAAVKYYLEHLVFDKALTSYVGELLQYYLDVVLGDLESSQTSREAVMAAYDAYRALQPPKPTYHDFLTENAPPDDDVWSSRLRLLQLLGGAHEYDVAAIAARIQGLPGDLLVPETIILAGRQHRHEEALRLLVHQLGDYDTAVAYCLRGGSSTYSGPRAGQGRDGLPDADQQHRLFQVVLAEFLAIADVSDRVEQTGALLERFGAWFDVQDVLDLVPDTWSVDVIAGFLTGALRRIVREKHETTVTRALSVAENSRLSYQLVVGVEERGPSIEAQD</sequence>
<evidence type="ECO:0000259" key="6">
    <source>
        <dbReference type="PROSITE" id="PS50219"/>
    </source>
</evidence>
<feature type="region of interest" description="Disordered" evidence="5">
    <location>
        <begin position="1"/>
        <end position="22"/>
    </location>
</feature>
<evidence type="ECO:0000256" key="1">
    <source>
        <dbReference type="ARBA" id="ARBA00004496"/>
    </source>
</evidence>
<dbReference type="GO" id="GO:0015031">
    <property type="term" value="P:protein transport"/>
    <property type="evidence" value="ECO:0007669"/>
    <property type="project" value="UniProtKB-KW"/>
</dbReference>
<organism evidence="7 8">
    <name type="scientific">Claviceps africana</name>
    <dbReference type="NCBI Taxonomy" id="83212"/>
    <lineage>
        <taxon>Eukaryota</taxon>
        <taxon>Fungi</taxon>
        <taxon>Dikarya</taxon>
        <taxon>Ascomycota</taxon>
        <taxon>Pezizomycotina</taxon>
        <taxon>Sordariomycetes</taxon>
        <taxon>Hypocreomycetidae</taxon>
        <taxon>Hypocreales</taxon>
        <taxon>Clavicipitaceae</taxon>
        <taxon>Claviceps</taxon>
    </lineage>
</organism>
<feature type="region of interest" description="Disordered" evidence="5">
    <location>
        <begin position="265"/>
        <end position="371"/>
    </location>
</feature>
<dbReference type="InterPro" id="IPR032914">
    <property type="entry name" value="Vam6/VPS39/TRAP1"/>
</dbReference>
<keyword evidence="2" id="KW-0813">Transport</keyword>
<dbReference type="GO" id="GO:0005737">
    <property type="term" value="C:cytoplasm"/>
    <property type="evidence" value="ECO:0007669"/>
    <property type="project" value="UniProtKB-SubCell"/>
</dbReference>
<evidence type="ECO:0000313" key="7">
    <source>
        <dbReference type="EMBL" id="KAG5929027.1"/>
    </source>
</evidence>
<reference evidence="7" key="1">
    <citation type="journal article" date="2020" name="bioRxiv">
        <title>Whole genome comparisons of ergot fungi reveals the divergence and evolution of species within the genus Claviceps are the result of varying mechanisms driving genome evolution and host range expansion.</title>
        <authorList>
            <person name="Wyka S.A."/>
            <person name="Mondo S.J."/>
            <person name="Liu M."/>
            <person name="Dettman J."/>
            <person name="Nalam V."/>
            <person name="Broders K.D."/>
        </authorList>
    </citation>
    <scope>NUCLEOTIDE SEQUENCE</scope>
    <source>
        <strain evidence="7">CCC 489</strain>
    </source>
</reference>
<dbReference type="GO" id="GO:0034058">
    <property type="term" value="P:endosomal vesicle fusion"/>
    <property type="evidence" value="ECO:0007669"/>
    <property type="project" value="TreeGrafter"/>
</dbReference>
<keyword evidence="4" id="KW-0653">Protein transport</keyword>
<evidence type="ECO:0000313" key="8">
    <source>
        <dbReference type="Proteomes" id="UP000811619"/>
    </source>
</evidence>
<evidence type="ECO:0000256" key="3">
    <source>
        <dbReference type="ARBA" id="ARBA00022490"/>
    </source>
</evidence>
<dbReference type="Proteomes" id="UP000811619">
    <property type="component" value="Unassembled WGS sequence"/>
</dbReference>
<feature type="region of interest" description="Disordered" evidence="5">
    <location>
        <begin position="543"/>
        <end position="569"/>
    </location>
</feature>
<dbReference type="PANTHER" id="PTHR12894:SF27">
    <property type="entry name" value="TRANSFORMING GROWTH FACTOR-BETA RECEPTOR-ASSOCIATED PROTEIN 1"/>
    <property type="match status" value="1"/>
</dbReference>
<dbReference type="PROSITE" id="PS50219">
    <property type="entry name" value="CNH"/>
    <property type="match status" value="1"/>
</dbReference>
<comment type="caution">
    <text evidence="7">The sequence shown here is derived from an EMBL/GenBank/DDBJ whole genome shotgun (WGS) entry which is preliminary data.</text>
</comment>
<accession>A0A8K0JB17</accession>
<evidence type="ECO:0000256" key="4">
    <source>
        <dbReference type="ARBA" id="ARBA00022927"/>
    </source>
</evidence>
<evidence type="ECO:0000256" key="2">
    <source>
        <dbReference type="ARBA" id="ARBA00022448"/>
    </source>
</evidence>
<dbReference type="GO" id="GO:0016020">
    <property type="term" value="C:membrane"/>
    <property type="evidence" value="ECO:0007669"/>
    <property type="project" value="TreeGrafter"/>
</dbReference>
<dbReference type="PANTHER" id="PTHR12894">
    <property type="entry name" value="CNH DOMAIN CONTAINING"/>
    <property type="match status" value="1"/>
</dbReference>
<gene>
    <name evidence="7" type="ORF">E4U42_007338</name>
</gene>
<dbReference type="GO" id="GO:0006914">
    <property type="term" value="P:autophagy"/>
    <property type="evidence" value="ECO:0007669"/>
    <property type="project" value="TreeGrafter"/>
</dbReference>